<reference evidence="3 4" key="1">
    <citation type="submission" date="2021-04" db="EMBL/GenBank/DDBJ databases">
        <authorList>
            <person name="Bliznina A."/>
        </authorList>
    </citation>
    <scope>NUCLEOTIDE SEQUENCE [LARGE SCALE GENOMIC DNA]</scope>
</reference>
<feature type="region of interest" description="Disordered" evidence="1">
    <location>
        <begin position="114"/>
        <end position="135"/>
    </location>
</feature>
<protein>
    <submittedName>
        <fullName evidence="3">Oidioi.mRNA.OKI2018_I69.chr1.g252.t1.cds</fullName>
    </submittedName>
</protein>
<evidence type="ECO:0000256" key="2">
    <source>
        <dbReference type="SAM" id="SignalP"/>
    </source>
</evidence>
<gene>
    <name evidence="3" type="ORF">OKIOD_LOCUS9017</name>
</gene>
<dbReference type="Proteomes" id="UP001158576">
    <property type="component" value="Chromosome 1"/>
</dbReference>
<accession>A0ABN7SN45</accession>
<organism evidence="3 4">
    <name type="scientific">Oikopleura dioica</name>
    <name type="common">Tunicate</name>
    <dbReference type="NCBI Taxonomy" id="34765"/>
    <lineage>
        <taxon>Eukaryota</taxon>
        <taxon>Metazoa</taxon>
        <taxon>Chordata</taxon>
        <taxon>Tunicata</taxon>
        <taxon>Appendicularia</taxon>
        <taxon>Copelata</taxon>
        <taxon>Oikopleuridae</taxon>
        <taxon>Oikopleura</taxon>
    </lineage>
</organism>
<keyword evidence="4" id="KW-1185">Reference proteome</keyword>
<keyword evidence="2" id="KW-0732">Signal</keyword>
<proteinExistence type="predicted"/>
<dbReference type="EMBL" id="OU015566">
    <property type="protein sequence ID" value="CAG5102335.1"/>
    <property type="molecule type" value="Genomic_DNA"/>
</dbReference>
<sequence length="261" mass="30137">MILFLIHFHAVFSLMNGRDAWFPSSEGFGYEIDEQAGTITFILEDLDPMPYYLGIGWNNYTHDESYHTKTMTNAELMIWDGGSKHAGEKYLGSIWTYFGIEKIGRPSYDDDAMSHWTRTPGSSHPDGKPRWSRSLKRPEGCSKCIEIKKNQEYWVMSARGKIFDGEAEVQKQKDDPKYAAWSNWPGPRAGYHYAKTQREKVIIWKEHDLDDLNHMTNHHPDNWNQRASQIGQKDLTNIPQNSAIIISVFSSLLFFLGINLL</sequence>
<evidence type="ECO:0000256" key="1">
    <source>
        <dbReference type="SAM" id="MobiDB-lite"/>
    </source>
</evidence>
<name>A0ABN7SN45_OIKDI</name>
<feature type="chain" id="PRO_5046255005" evidence="2">
    <location>
        <begin position="18"/>
        <end position="261"/>
    </location>
</feature>
<evidence type="ECO:0000313" key="4">
    <source>
        <dbReference type="Proteomes" id="UP001158576"/>
    </source>
</evidence>
<evidence type="ECO:0000313" key="3">
    <source>
        <dbReference type="EMBL" id="CAG5102335.1"/>
    </source>
</evidence>
<feature type="signal peptide" evidence="2">
    <location>
        <begin position="1"/>
        <end position="17"/>
    </location>
</feature>